<protein>
    <submittedName>
        <fullName evidence="1">Uncharacterized protein</fullName>
    </submittedName>
</protein>
<sequence>MAVTIETYDRQYLDGMTALYNAETAFEPHIAPLYPDRFIELIENKSYFDPSG</sequence>
<comment type="caution">
    <text evidence="1">The sequence shown here is derived from an EMBL/GenBank/DDBJ whole genome shotgun (WGS) entry which is preliminary data.</text>
</comment>
<reference evidence="1" key="1">
    <citation type="journal article" date="2014" name="Front. Microbiol.">
        <title>High frequency of phylogenetically diverse reductive dehalogenase-homologous genes in deep subseafloor sedimentary metagenomes.</title>
        <authorList>
            <person name="Kawai M."/>
            <person name="Futagami T."/>
            <person name="Toyoda A."/>
            <person name="Takaki Y."/>
            <person name="Nishi S."/>
            <person name="Hori S."/>
            <person name="Arai W."/>
            <person name="Tsubouchi T."/>
            <person name="Morono Y."/>
            <person name="Uchiyama I."/>
            <person name="Ito T."/>
            <person name="Fujiyama A."/>
            <person name="Inagaki F."/>
            <person name="Takami H."/>
        </authorList>
    </citation>
    <scope>NUCLEOTIDE SEQUENCE</scope>
    <source>
        <strain evidence="1">Expedition CK06-06</strain>
    </source>
</reference>
<feature type="non-terminal residue" evidence="1">
    <location>
        <position position="52"/>
    </location>
</feature>
<name>X0TMI7_9ZZZZ</name>
<organism evidence="1">
    <name type="scientific">marine sediment metagenome</name>
    <dbReference type="NCBI Taxonomy" id="412755"/>
    <lineage>
        <taxon>unclassified sequences</taxon>
        <taxon>metagenomes</taxon>
        <taxon>ecological metagenomes</taxon>
    </lineage>
</organism>
<gene>
    <name evidence="1" type="ORF">S01H1_27374</name>
</gene>
<proteinExistence type="predicted"/>
<accession>X0TMI7</accession>
<dbReference type="AlphaFoldDB" id="X0TMI7"/>
<evidence type="ECO:0000313" key="1">
    <source>
        <dbReference type="EMBL" id="GAF89352.1"/>
    </source>
</evidence>
<dbReference type="EMBL" id="BARS01016660">
    <property type="protein sequence ID" value="GAF89352.1"/>
    <property type="molecule type" value="Genomic_DNA"/>
</dbReference>